<evidence type="ECO:0000256" key="3">
    <source>
        <dbReference type="ARBA" id="ARBA00022989"/>
    </source>
</evidence>
<accession>A0A1Z3HP85</accession>
<sequence>MTITAIMKLVLSLVPAIWVAAVAILSVQNATPVSLQFLTFRSIEMPMGVLLGICAAGGMVGTALLISLERPRQQRSRRW</sequence>
<keyword evidence="4 5" id="KW-0472">Membrane</keyword>
<dbReference type="InterPro" id="IPR010445">
    <property type="entry name" value="LapA_dom"/>
</dbReference>
<keyword evidence="3 5" id="KW-1133">Transmembrane helix</keyword>
<dbReference type="Pfam" id="PF06305">
    <property type="entry name" value="LapA_dom"/>
    <property type="match status" value="1"/>
</dbReference>
<evidence type="ECO:0000256" key="4">
    <source>
        <dbReference type="ARBA" id="ARBA00023136"/>
    </source>
</evidence>
<evidence type="ECO:0000256" key="5">
    <source>
        <dbReference type="SAM" id="Phobius"/>
    </source>
</evidence>
<dbReference type="STRING" id="1641165.XM38_10540"/>
<feature type="domain" description="Lipopolysaccharide assembly protein A" evidence="6">
    <location>
        <begin position="28"/>
        <end position="76"/>
    </location>
</feature>
<dbReference type="GO" id="GO:0005886">
    <property type="term" value="C:plasma membrane"/>
    <property type="evidence" value="ECO:0007669"/>
    <property type="project" value="InterPro"/>
</dbReference>
<evidence type="ECO:0000259" key="6">
    <source>
        <dbReference type="Pfam" id="PF06305"/>
    </source>
</evidence>
<dbReference type="EMBL" id="CP021983">
    <property type="protein sequence ID" value="ASC72100.1"/>
    <property type="molecule type" value="Genomic_DNA"/>
</dbReference>
<protein>
    <recommendedName>
        <fullName evidence="6">Lipopolysaccharide assembly protein A domain-containing protein</fullName>
    </recommendedName>
</protein>
<feature type="transmembrane region" description="Helical" evidence="5">
    <location>
        <begin position="45"/>
        <end position="68"/>
    </location>
</feature>
<proteinExistence type="predicted"/>
<evidence type="ECO:0000256" key="2">
    <source>
        <dbReference type="ARBA" id="ARBA00022692"/>
    </source>
</evidence>
<evidence type="ECO:0000313" key="8">
    <source>
        <dbReference type="Proteomes" id="UP000191901"/>
    </source>
</evidence>
<evidence type="ECO:0000256" key="1">
    <source>
        <dbReference type="ARBA" id="ARBA00022475"/>
    </source>
</evidence>
<name>A0A1Z3HP85_9CYAN</name>
<dbReference type="Proteomes" id="UP000191901">
    <property type="component" value="Chromosome"/>
</dbReference>
<keyword evidence="2 5" id="KW-0812">Transmembrane</keyword>
<keyword evidence="1" id="KW-1003">Cell membrane</keyword>
<evidence type="ECO:0000313" key="7">
    <source>
        <dbReference type="EMBL" id="ASC72100.1"/>
    </source>
</evidence>
<gene>
    <name evidence="7" type="ORF">XM38_030540</name>
</gene>
<organism evidence="7 8">
    <name type="scientific">Halomicronema hongdechloris C2206</name>
    <dbReference type="NCBI Taxonomy" id="1641165"/>
    <lineage>
        <taxon>Bacteria</taxon>
        <taxon>Bacillati</taxon>
        <taxon>Cyanobacteriota</taxon>
        <taxon>Cyanophyceae</taxon>
        <taxon>Nodosilineales</taxon>
        <taxon>Nodosilineaceae</taxon>
        <taxon>Halomicronema</taxon>
    </lineage>
</organism>
<dbReference type="AlphaFoldDB" id="A0A1Z3HP85"/>
<keyword evidence="8" id="KW-1185">Reference proteome</keyword>
<dbReference type="KEGG" id="hhg:XM38_030540"/>
<reference evidence="7 8" key="1">
    <citation type="journal article" date="2016" name="Biochim. Biophys. Acta">
        <title>Characterization of red-shifted phycobilisomes isolated from the chlorophyll f-containing cyanobacterium Halomicronema hongdechloris.</title>
        <authorList>
            <person name="Li Y."/>
            <person name="Lin Y."/>
            <person name="Garvey C.J."/>
            <person name="Birch D."/>
            <person name="Corkery R.W."/>
            <person name="Loughlin P.C."/>
            <person name="Scheer H."/>
            <person name="Willows R.D."/>
            <person name="Chen M."/>
        </authorList>
    </citation>
    <scope>NUCLEOTIDE SEQUENCE [LARGE SCALE GENOMIC DNA]</scope>
    <source>
        <strain evidence="7 8">C2206</strain>
    </source>
</reference>